<dbReference type="PhylomeDB" id="A0A0G4EZ64"/>
<dbReference type="OrthoDB" id="567237at2759"/>
<comment type="similarity">
    <text evidence="1">Belongs to the AHA1 family.</text>
</comment>
<reference evidence="3 4" key="1">
    <citation type="submission" date="2014-11" db="EMBL/GenBank/DDBJ databases">
        <authorList>
            <person name="Zhu J."/>
            <person name="Qi W."/>
            <person name="Song R."/>
        </authorList>
    </citation>
    <scope>NUCLEOTIDE SEQUENCE [LARGE SCALE GENOMIC DNA]</scope>
</reference>
<dbReference type="InterPro" id="IPR013538">
    <property type="entry name" value="ASHA1/2-like_C"/>
</dbReference>
<dbReference type="AlphaFoldDB" id="A0A0G4EZ64"/>
<proteinExistence type="inferred from homology"/>
<feature type="domain" description="Activator of Hsp90 ATPase homologue 1/2-like C-terminal" evidence="2">
    <location>
        <begin position="17"/>
        <end position="140"/>
    </location>
</feature>
<sequence>MVAAASKDVSIEEKFAVPPKVLYQALLSADDLTRMALGAATQMDATVGGKFSLFAGGVCGENVVLEEPSKIVQKWRFAEWADDVYSTVEIRFIEEAECVTRIELKQTNIPGEDKFGNPGAYERCLHGWKGNFFDRMEKVLGYPRERG</sequence>
<evidence type="ECO:0000313" key="4">
    <source>
        <dbReference type="Proteomes" id="UP000041254"/>
    </source>
</evidence>
<dbReference type="Pfam" id="PF08327">
    <property type="entry name" value="AHSA1"/>
    <property type="match status" value="1"/>
</dbReference>
<organism evidence="3 4">
    <name type="scientific">Vitrella brassicaformis (strain CCMP3155)</name>
    <dbReference type="NCBI Taxonomy" id="1169540"/>
    <lineage>
        <taxon>Eukaryota</taxon>
        <taxon>Sar</taxon>
        <taxon>Alveolata</taxon>
        <taxon>Colpodellida</taxon>
        <taxon>Vitrellaceae</taxon>
        <taxon>Vitrella</taxon>
    </lineage>
</organism>
<name>A0A0G4EZ64_VITBC</name>
<protein>
    <recommendedName>
        <fullName evidence="2">Activator of Hsp90 ATPase homologue 1/2-like C-terminal domain-containing protein</fullName>
    </recommendedName>
</protein>
<dbReference type="Proteomes" id="UP000041254">
    <property type="component" value="Unassembled WGS sequence"/>
</dbReference>
<evidence type="ECO:0000313" key="3">
    <source>
        <dbReference type="EMBL" id="CEM04602.1"/>
    </source>
</evidence>
<evidence type="ECO:0000259" key="2">
    <source>
        <dbReference type="Pfam" id="PF08327"/>
    </source>
</evidence>
<dbReference type="InterPro" id="IPR023393">
    <property type="entry name" value="START-like_dom_sf"/>
</dbReference>
<keyword evidence="4" id="KW-1185">Reference proteome</keyword>
<dbReference type="CDD" id="cd08892">
    <property type="entry name" value="SRPBCC_Aha1"/>
    <property type="match status" value="1"/>
</dbReference>
<dbReference type="STRING" id="1169540.A0A0G4EZ64"/>
<dbReference type="VEuPathDB" id="CryptoDB:Vbra_14042"/>
<dbReference type="OMA" id="RNGWTEN"/>
<dbReference type="SUPFAM" id="SSF55961">
    <property type="entry name" value="Bet v1-like"/>
    <property type="match status" value="1"/>
</dbReference>
<dbReference type="InParanoid" id="A0A0G4EZ64"/>
<evidence type="ECO:0000256" key="1">
    <source>
        <dbReference type="ARBA" id="ARBA00006817"/>
    </source>
</evidence>
<accession>A0A0G4EZ64</accession>
<dbReference type="EMBL" id="CDMY01000354">
    <property type="protein sequence ID" value="CEM04602.1"/>
    <property type="molecule type" value="Genomic_DNA"/>
</dbReference>
<dbReference type="Gene3D" id="3.30.530.20">
    <property type="match status" value="1"/>
</dbReference>
<gene>
    <name evidence="3" type="ORF">Vbra_14042</name>
</gene>